<dbReference type="PANTHER" id="PTHR43773">
    <property type="entry name" value="MAGNESIUM TRANSPORTER MGTE"/>
    <property type="match status" value="1"/>
</dbReference>
<evidence type="ECO:0000256" key="3">
    <source>
        <dbReference type="ARBA" id="ARBA00022448"/>
    </source>
</evidence>
<evidence type="ECO:0000256" key="2">
    <source>
        <dbReference type="ARBA" id="ARBA00009749"/>
    </source>
</evidence>
<dbReference type="Gene3D" id="1.10.357.20">
    <property type="entry name" value="SLC41 divalent cation transporters, integral membrane domain"/>
    <property type="match status" value="1"/>
</dbReference>
<feature type="transmembrane region" description="Helical" evidence="9">
    <location>
        <begin position="389"/>
        <end position="414"/>
    </location>
</feature>
<dbReference type="RefSeq" id="WP_158738901.1">
    <property type="nucleotide sequence ID" value="NZ_JAFBEP010000004.1"/>
</dbReference>
<dbReference type="EMBL" id="WSLF01000001">
    <property type="protein sequence ID" value="KAE9636984.1"/>
    <property type="molecule type" value="Genomic_DNA"/>
</dbReference>
<dbReference type="SUPFAM" id="SSF158791">
    <property type="entry name" value="MgtE N-terminal domain-like"/>
    <property type="match status" value="1"/>
</dbReference>
<keyword evidence="9" id="KW-1003">Cell membrane</keyword>
<evidence type="ECO:0000313" key="11">
    <source>
        <dbReference type="EMBL" id="KAE9636984.1"/>
    </source>
</evidence>
<dbReference type="SUPFAM" id="SSF54631">
    <property type="entry name" value="CBS-domain pair"/>
    <property type="match status" value="1"/>
</dbReference>
<feature type="domain" description="CBS" evidence="10">
    <location>
        <begin position="136"/>
        <end position="198"/>
    </location>
</feature>
<reference evidence="11 12" key="1">
    <citation type="submission" date="2019-12" db="EMBL/GenBank/DDBJ databases">
        <title>Defluviitalea raffinosedens, isolated from a biogas fermenter, genome sequencing and characterization.</title>
        <authorList>
            <person name="Rettenmaier R."/>
            <person name="Schneider M."/>
            <person name="Neuhaus K."/>
            <person name="Liebl W."/>
            <person name="Zverlov V."/>
        </authorList>
    </citation>
    <scope>NUCLEOTIDE SEQUENCE [LARGE SCALE GENOMIC DNA]</scope>
    <source>
        <strain evidence="11 12">249c-K6</strain>
    </source>
</reference>
<evidence type="ECO:0000256" key="7">
    <source>
        <dbReference type="ARBA" id="ARBA00023136"/>
    </source>
</evidence>
<comment type="subcellular location">
    <subcellularLocation>
        <location evidence="9">Cell membrane</location>
        <topology evidence="9">Multi-pass membrane protein</topology>
    </subcellularLocation>
    <subcellularLocation>
        <location evidence="1">Membrane</location>
        <topology evidence="1">Multi-pass membrane protein</topology>
    </subcellularLocation>
</comment>
<dbReference type="PANTHER" id="PTHR43773:SF1">
    <property type="entry name" value="MAGNESIUM TRANSPORTER MGTE"/>
    <property type="match status" value="1"/>
</dbReference>
<dbReference type="GO" id="GO:0005886">
    <property type="term" value="C:plasma membrane"/>
    <property type="evidence" value="ECO:0007669"/>
    <property type="project" value="UniProtKB-SubCell"/>
</dbReference>
<dbReference type="NCBIfam" id="TIGR00400">
    <property type="entry name" value="mgtE"/>
    <property type="match status" value="1"/>
</dbReference>
<sequence>MEQPNLLDEIKNLIQNSASKELIYRIEELHPADIAEILLDLNESEQKYLFKLLPHDTAAEVLNEVDGDTFAAILENLTAEKTTEILDEMSLDDVADILGELSESEQTKIIELFDHEDAADIRDLMHYSEDTAGGIMTTEFVSVREDMTISQAIEALRNMESEAETIYYVYVTDYIGTLVGVLSLREIIMSKPDRLVSEVMQSNVIYVNVNMDQEEVAKAVAKYDLLAIPVVDNETILQGIITVDDILDVIEEEATEDIFRIAGTGEVEYDENDSTASHLVSSVKSRLPWLMVTLAGSFITGAVITGFESQISQNAALVKFMPALTGMGGNIGTQSSTLTVRGIATGRINSKEISKNLLREALVGIFIGAICGLATSLVAGIVFSQPQLGPVVGISMAANMLTASTIGTLAPLIFKNIGIDPAVASAPFISTTIDITGNIIYFTLVKLMAGI</sequence>
<accession>A0A7C8LL15</accession>
<evidence type="ECO:0000259" key="10">
    <source>
        <dbReference type="PROSITE" id="PS51371"/>
    </source>
</evidence>
<keyword evidence="3 9" id="KW-0813">Transport</keyword>
<comment type="subunit">
    <text evidence="9">Homodimer.</text>
</comment>
<dbReference type="InterPro" id="IPR038076">
    <property type="entry name" value="MgtE_N_sf"/>
</dbReference>
<dbReference type="Proteomes" id="UP000483018">
    <property type="component" value="Unassembled WGS sequence"/>
</dbReference>
<feature type="transmembrane region" description="Helical" evidence="9">
    <location>
        <begin position="361"/>
        <end position="383"/>
    </location>
</feature>
<organism evidence="11 12">
    <name type="scientific">Defluviitalea raffinosedens</name>
    <dbReference type="NCBI Taxonomy" id="1450156"/>
    <lineage>
        <taxon>Bacteria</taxon>
        <taxon>Bacillati</taxon>
        <taxon>Bacillota</taxon>
        <taxon>Clostridia</taxon>
        <taxon>Lachnospirales</taxon>
        <taxon>Defluviitaleaceae</taxon>
        <taxon>Defluviitalea</taxon>
    </lineage>
</organism>
<dbReference type="PROSITE" id="PS51371">
    <property type="entry name" value="CBS"/>
    <property type="match status" value="2"/>
</dbReference>
<keyword evidence="8" id="KW-0129">CBS domain</keyword>
<dbReference type="InterPro" id="IPR006667">
    <property type="entry name" value="SLC41_membr_dom"/>
</dbReference>
<keyword evidence="6 9" id="KW-1133">Transmembrane helix</keyword>
<dbReference type="SMART" id="SM00116">
    <property type="entry name" value="CBS"/>
    <property type="match status" value="2"/>
</dbReference>
<dbReference type="SMART" id="SM00924">
    <property type="entry name" value="MgtE_N"/>
    <property type="match status" value="1"/>
</dbReference>
<dbReference type="Gene3D" id="1.25.60.10">
    <property type="entry name" value="MgtE N-terminal domain-like"/>
    <property type="match status" value="1"/>
</dbReference>
<evidence type="ECO:0000256" key="9">
    <source>
        <dbReference type="RuleBase" id="RU362011"/>
    </source>
</evidence>
<dbReference type="SUPFAM" id="SSF161093">
    <property type="entry name" value="MgtE membrane domain-like"/>
    <property type="match status" value="1"/>
</dbReference>
<proteinExistence type="inferred from homology"/>
<dbReference type="InterPro" id="IPR000644">
    <property type="entry name" value="CBS_dom"/>
</dbReference>
<evidence type="ECO:0000313" key="12">
    <source>
        <dbReference type="Proteomes" id="UP000483018"/>
    </source>
</evidence>
<keyword evidence="4 9" id="KW-0812">Transmembrane</keyword>
<dbReference type="GO" id="GO:0015095">
    <property type="term" value="F:magnesium ion transmembrane transporter activity"/>
    <property type="evidence" value="ECO:0007669"/>
    <property type="project" value="UniProtKB-UniRule"/>
</dbReference>
<evidence type="ECO:0000256" key="5">
    <source>
        <dbReference type="ARBA" id="ARBA00022842"/>
    </source>
</evidence>
<dbReference type="InterPro" id="IPR036739">
    <property type="entry name" value="SLC41_membr_dom_sf"/>
</dbReference>
<dbReference type="OrthoDB" id="9790355at2"/>
<keyword evidence="5 9" id="KW-0460">Magnesium</keyword>
<dbReference type="GO" id="GO:0046872">
    <property type="term" value="F:metal ion binding"/>
    <property type="evidence" value="ECO:0007669"/>
    <property type="project" value="UniProtKB-KW"/>
</dbReference>
<evidence type="ECO:0000256" key="4">
    <source>
        <dbReference type="ARBA" id="ARBA00022692"/>
    </source>
</evidence>
<evidence type="ECO:0000256" key="1">
    <source>
        <dbReference type="ARBA" id="ARBA00004141"/>
    </source>
</evidence>
<dbReference type="InterPro" id="IPR046342">
    <property type="entry name" value="CBS_dom_sf"/>
</dbReference>
<dbReference type="CDD" id="cd04606">
    <property type="entry name" value="CBS_pair_Mg_transporter"/>
    <property type="match status" value="1"/>
</dbReference>
<dbReference type="Gene3D" id="3.10.580.10">
    <property type="entry name" value="CBS-domain"/>
    <property type="match status" value="1"/>
</dbReference>
<name>A0A7C8LL15_9FIRM</name>
<comment type="similarity">
    <text evidence="2 9">Belongs to the SLC41A transporter family.</text>
</comment>
<protein>
    <recommendedName>
        <fullName evidence="9">Magnesium transporter MgtE</fullName>
    </recommendedName>
</protein>
<keyword evidence="7 9" id="KW-0472">Membrane</keyword>
<dbReference type="Pfam" id="PF00571">
    <property type="entry name" value="CBS"/>
    <property type="match status" value="2"/>
</dbReference>
<gene>
    <name evidence="11" type="primary">mgtE</name>
    <name evidence="11" type="ORF">GND95_00705</name>
</gene>
<comment type="caution">
    <text evidence="11">The sequence shown here is derived from an EMBL/GenBank/DDBJ whole genome shotgun (WGS) entry which is preliminary data.</text>
</comment>
<keyword evidence="12" id="KW-1185">Reference proteome</keyword>
<dbReference type="InterPro" id="IPR006669">
    <property type="entry name" value="MgtE_transporter"/>
</dbReference>
<dbReference type="Pfam" id="PF03448">
    <property type="entry name" value="MgtE_N"/>
    <property type="match status" value="1"/>
</dbReference>
<feature type="domain" description="CBS" evidence="10">
    <location>
        <begin position="200"/>
        <end position="256"/>
    </location>
</feature>
<comment type="function">
    <text evidence="9">Acts as a magnesium transporter.</text>
</comment>
<dbReference type="Pfam" id="PF01769">
    <property type="entry name" value="MgtE"/>
    <property type="match status" value="1"/>
</dbReference>
<comment type="caution">
    <text evidence="9">Lacks conserved residue(s) required for the propagation of feature annotation.</text>
</comment>
<dbReference type="AlphaFoldDB" id="A0A7C8LL15"/>
<evidence type="ECO:0000256" key="6">
    <source>
        <dbReference type="ARBA" id="ARBA00022989"/>
    </source>
</evidence>
<keyword evidence="9" id="KW-0479">Metal-binding</keyword>
<evidence type="ECO:0000256" key="8">
    <source>
        <dbReference type="PROSITE-ProRule" id="PRU00703"/>
    </source>
</evidence>
<dbReference type="InterPro" id="IPR006668">
    <property type="entry name" value="Mg_transptr_MgtE_intracell_dom"/>
</dbReference>